<gene>
    <name evidence="9" type="primary">6031947</name>
    <name evidence="8" type="ORF">CpipJ_CPIJ000955</name>
</gene>
<dbReference type="GO" id="GO:0061564">
    <property type="term" value="P:axon development"/>
    <property type="evidence" value="ECO:0007669"/>
    <property type="project" value="TreeGrafter"/>
</dbReference>
<dbReference type="InterPro" id="IPR050359">
    <property type="entry name" value="bHLH_transcription_factors"/>
</dbReference>
<feature type="compositionally biased region" description="Polar residues" evidence="6">
    <location>
        <begin position="109"/>
        <end position="122"/>
    </location>
</feature>
<keyword evidence="10" id="KW-1185">Reference proteome</keyword>
<dbReference type="SUPFAM" id="SSF47459">
    <property type="entry name" value="HLH, helix-loop-helix DNA-binding domain"/>
    <property type="match status" value="1"/>
</dbReference>
<dbReference type="OrthoDB" id="6161578at2759"/>
<dbReference type="GO" id="GO:0070888">
    <property type="term" value="F:E-box binding"/>
    <property type="evidence" value="ECO:0007669"/>
    <property type="project" value="TreeGrafter"/>
</dbReference>
<accession>B0W1P1</accession>
<keyword evidence="3" id="KW-0221">Differentiation</keyword>
<dbReference type="EnsemblMetazoa" id="CPIJ000955-RA">
    <property type="protein sequence ID" value="CPIJ000955-PA"/>
    <property type="gene ID" value="CPIJ000955"/>
</dbReference>
<dbReference type="GO" id="GO:0045944">
    <property type="term" value="P:positive regulation of transcription by RNA polymerase II"/>
    <property type="evidence" value="ECO:0007669"/>
    <property type="project" value="TreeGrafter"/>
</dbReference>
<dbReference type="GO" id="GO:0046983">
    <property type="term" value="F:protein dimerization activity"/>
    <property type="evidence" value="ECO:0007669"/>
    <property type="project" value="InterPro"/>
</dbReference>
<dbReference type="PROSITE" id="PS50888">
    <property type="entry name" value="BHLH"/>
    <property type="match status" value="1"/>
</dbReference>
<dbReference type="KEGG" id="cqu:CpipJ_CPIJ000955"/>
<feature type="region of interest" description="Disordered" evidence="6">
    <location>
        <begin position="235"/>
        <end position="271"/>
    </location>
</feature>
<evidence type="ECO:0000256" key="3">
    <source>
        <dbReference type="ARBA" id="ARBA00022782"/>
    </source>
</evidence>
<dbReference type="InterPro" id="IPR011598">
    <property type="entry name" value="bHLH_dom"/>
</dbReference>
<dbReference type="PANTHER" id="PTHR19290:SF162">
    <property type="entry name" value="TRANSCRIPTION FACTOR ATOH7"/>
    <property type="match status" value="1"/>
</dbReference>
<evidence type="ECO:0000256" key="6">
    <source>
        <dbReference type="SAM" id="MobiDB-lite"/>
    </source>
</evidence>
<evidence type="ECO:0000256" key="5">
    <source>
        <dbReference type="ARBA" id="ARBA00023242"/>
    </source>
</evidence>
<dbReference type="eggNOG" id="KOG4395">
    <property type="taxonomic scope" value="Eukaryota"/>
</dbReference>
<dbReference type="GO" id="GO:0000981">
    <property type="term" value="F:DNA-binding transcription factor activity, RNA polymerase II-specific"/>
    <property type="evidence" value="ECO:0007669"/>
    <property type="project" value="TreeGrafter"/>
</dbReference>
<dbReference type="Gene3D" id="4.10.280.10">
    <property type="entry name" value="Helix-loop-helix DNA-binding domain"/>
    <property type="match status" value="1"/>
</dbReference>
<evidence type="ECO:0000256" key="4">
    <source>
        <dbReference type="ARBA" id="ARBA00022902"/>
    </source>
</evidence>
<keyword evidence="4" id="KW-0524">Neurogenesis</keyword>
<feature type="compositionally biased region" description="Basic and acidic residues" evidence="6">
    <location>
        <begin position="244"/>
        <end position="253"/>
    </location>
</feature>
<organism>
    <name type="scientific">Culex quinquefasciatus</name>
    <name type="common">Southern house mosquito</name>
    <name type="synonym">Culex pungens</name>
    <dbReference type="NCBI Taxonomy" id="7176"/>
    <lineage>
        <taxon>Eukaryota</taxon>
        <taxon>Metazoa</taxon>
        <taxon>Ecdysozoa</taxon>
        <taxon>Arthropoda</taxon>
        <taxon>Hexapoda</taxon>
        <taxon>Insecta</taxon>
        <taxon>Pterygota</taxon>
        <taxon>Neoptera</taxon>
        <taxon>Endopterygota</taxon>
        <taxon>Diptera</taxon>
        <taxon>Nematocera</taxon>
        <taxon>Culicoidea</taxon>
        <taxon>Culicidae</taxon>
        <taxon>Culicinae</taxon>
        <taxon>Culicini</taxon>
        <taxon>Culex</taxon>
        <taxon>Culex</taxon>
    </lineage>
</organism>
<keyword evidence="2" id="KW-0217">Developmental protein</keyword>
<keyword evidence="5" id="KW-0539">Nucleus</keyword>
<dbReference type="CDD" id="cd11430">
    <property type="entry name" value="bHLH_TS_ATOH1_like"/>
    <property type="match status" value="1"/>
</dbReference>
<evidence type="ECO:0000313" key="9">
    <source>
        <dbReference type="EnsemblMetazoa" id="CPIJ000955-PA"/>
    </source>
</evidence>
<dbReference type="HOGENOM" id="CLU_980901_0_0_1"/>
<feature type="compositionally biased region" description="Polar residues" evidence="6">
    <location>
        <begin position="258"/>
        <end position="270"/>
    </location>
</feature>
<dbReference type="EMBL" id="DS231823">
    <property type="protein sequence ID" value="EDS26592.1"/>
    <property type="molecule type" value="Genomic_DNA"/>
</dbReference>
<evidence type="ECO:0000256" key="2">
    <source>
        <dbReference type="ARBA" id="ARBA00022473"/>
    </source>
</evidence>
<dbReference type="VEuPathDB" id="VectorBase:CPIJ000955"/>
<sequence>MIMATTTTTLVPMVVGLDRISGYGMMEGYLPNYPTDTSLYRSFSSSGDTSPSFTGHDGSSLNYSSSVGGGGLVSFTEMMIDSESFVPVPADDSYLDQRLLDVGVEHAPITTTQPNDSIKPQITSSKSRRRKASSTSNKSTKLAKLDQDQPNQSSTPPSPTVVRKRRLAANARERKRMNSLNVAFDKLREIVPSYAPEHKLSKFETLQMAQTYINALSEMLEKGTEADAYSLFVDDSDETGVTSPEDRRQDSGHGRGGSDSNNNGHSQDQNVVYEIQRYYEVDFI</sequence>
<evidence type="ECO:0000313" key="10">
    <source>
        <dbReference type="Proteomes" id="UP000002320"/>
    </source>
</evidence>
<dbReference type="SMART" id="SM00353">
    <property type="entry name" value="HLH"/>
    <property type="match status" value="1"/>
</dbReference>
<dbReference type="AlphaFoldDB" id="B0W1P1"/>
<reference evidence="8" key="1">
    <citation type="submission" date="2007-03" db="EMBL/GenBank/DDBJ databases">
        <title>Annotation of Culex pipiens quinquefasciatus.</title>
        <authorList>
            <consortium name="The Broad Institute Genome Sequencing Platform"/>
            <person name="Atkinson P.W."/>
            <person name="Hemingway J."/>
            <person name="Christensen B.M."/>
            <person name="Higgs S."/>
            <person name="Kodira C."/>
            <person name="Hannick L."/>
            <person name="Megy K."/>
            <person name="O'Leary S."/>
            <person name="Pearson M."/>
            <person name="Haas B.J."/>
            <person name="Mauceli E."/>
            <person name="Wortman J.R."/>
            <person name="Lee N.H."/>
            <person name="Guigo R."/>
            <person name="Stanke M."/>
            <person name="Alvarado L."/>
            <person name="Amedeo P."/>
            <person name="Antoine C.H."/>
            <person name="Arensburger P."/>
            <person name="Bidwell S.L."/>
            <person name="Crawford M."/>
            <person name="Camaro F."/>
            <person name="Devon K."/>
            <person name="Engels R."/>
            <person name="Hammond M."/>
            <person name="Howarth C."/>
            <person name="Koehrsen M."/>
            <person name="Lawson D."/>
            <person name="Montgomery P."/>
            <person name="Nene V."/>
            <person name="Nusbaum C."/>
            <person name="Puiu D."/>
            <person name="Romero-Severson J."/>
            <person name="Severson D.W."/>
            <person name="Shumway M."/>
            <person name="Sisk P."/>
            <person name="Stolte C."/>
            <person name="Zeng Q."/>
            <person name="Eisenstadt E."/>
            <person name="Fraser-Liggett C."/>
            <person name="Strausberg R."/>
            <person name="Galagan J."/>
            <person name="Birren B."/>
            <person name="Collins F.H."/>
        </authorList>
    </citation>
    <scope>NUCLEOTIDE SEQUENCE [LARGE SCALE GENOMIC DNA]</scope>
    <source>
        <strain evidence="8">JHB</strain>
    </source>
</reference>
<dbReference type="VEuPathDB" id="VectorBase:CQUJHB018230"/>
<feature type="compositionally biased region" description="Low complexity" evidence="6">
    <location>
        <begin position="133"/>
        <end position="142"/>
    </location>
</feature>
<reference evidence="9" key="2">
    <citation type="submission" date="2021-02" db="UniProtKB">
        <authorList>
            <consortium name="EnsemblMetazoa"/>
        </authorList>
    </citation>
    <scope>IDENTIFICATION</scope>
    <source>
        <strain evidence="9">JHB</strain>
    </source>
</reference>
<name>B0W1P1_CULQU</name>
<evidence type="ECO:0000259" key="7">
    <source>
        <dbReference type="PROSITE" id="PS50888"/>
    </source>
</evidence>
<dbReference type="Pfam" id="PF00010">
    <property type="entry name" value="HLH"/>
    <property type="match status" value="1"/>
</dbReference>
<dbReference type="GO" id="GO:0007423">
    <property type="term" value="P:sensory organ development"/>
    <property type="evidence" value="ECO:0007669"/>
    <property type="project" value="TreeGrafter"/>
</dbReference>
<feature type="domain" description="BHLH" evidence="7">
    <location>
        <begin position="164"/>
        <end position="216"/>
    </location>
</feature>
<evidence type="ECO:0000256" key="1">
    <source>
        <dbReference type="ARBA" id="ARBA00004123"/>
    </source>
</evidence>
<dbReference type="STRING" id="7176.B0W1P1"/>
<dbReference type="OMA" id="SFTEMMI"/>
<dbReference type="GO" id="GO:0005634">
    <property type="term" value="C:nucleus"/>
    <property type="evidence" value="ECO:0007669"/>
    <property type="project" value="UniProtKB-SubCell"/>
</dbReference>
<dbReference type="InParanoid" id="B0W1P1"/>
<comment type="subcellular location">
    <subcellularLocation>
        <location evidence="1">Nucleus</location>
    </subcellularLocation>
</comment>
<dbReference type="Proteomes" id="UP000002320">
    <property type="component" value="Unassembled WGS sequence"/>
</dbReference>
<protein>
    <recommendedName>
        <fullName evidence="7">BHLH domain-containing protein</fullName>
    </recommendedName>
</protein>
<dbReference type="InterPro" id="IPR036638">
    <property type="entry name" value="HLH_DNA-bd_sf"/>
</dbReference>
<feature type="region of interest" description="Disordered" evidence="6">
    <location>
        <begin position="106"/>
        <end position="164"/>
    </location>
</feature>
<evidence type="ECO:0000313" key="8">
    <source>
        <dbReference type="EMBL" id="EDS26592.1"/>
    </source>
</evidence>
<dbReference type="PANTHER" id="PTHR19290">
    <property type="entry name" value="BASIC HELIX-LOOP-HELIX PROTEIN NEUROGENIN-RELATED"/>
    <property type="match status" value="1"/>
</dbReference>
<proteinExistence type="predicted"/>